<dbReference type="Pfam" id="PF03466">
    <property type="entry name" value="LysR_substrate"/>
    <property type="match status" value="1"/>
</dbReference>
<comment type="similarity">
    <text evidence="1">Belongs to the LysR transcriptional regulatory family.</text>
</comment>
<dbReference type="GO" id="GO:0003677">
    <property type="term" value="F:DNA binding"/>
    <property type="evidence" value="ECO:0007669"/>
    <property type="project" value="UniProtKB-KW"/>
</dbReference>
<evidence type="ECO:0000259" key="5">
    <source>
        <dbReference type="PROSITE" id="PS50931"/>
    </source>
</evidence>
<keyword evidence="2" id="KW-0805">Transcription regulation</keyword>
<accession>A0ABV2KAM8</accession>
<dbReference type="Pfam" id="PF00126">
    <property type="entry name" value="HTH_1"/>
    <property type="match status" value="1"/>
</dbReference>
<dbReference type="PANTHER" id="PTHR30419:SF24">
    <property type="entry name" value="HTH-TYPE TRANSCRIPTIONAL REGULATOR CZCR"/>
    <property type="match status" value="1"/>
</dbReference>
<dbReference type="Gene3D" id="1.10.10.10">
    <property type="entry name" value="Winged helix-like DNA-binding domain superfamily/Winged helix DNA-binding domain"/>
    <property type="match status" value="1"/>
</dbReference>
<dbReference type="SUPFAM" id="SSF53850">
    <property type="entry name" value="Periplasmic binding protein-like II"/>
    <property type="match status" value="1"/>
</dbReference>
<keyword evidence="7" id="KW-1185">Reference proteome</keyword>
<dbReference type="InterPro" id="IPR036390">
    <property type="entry name" value="WH_DNA-bd_sf"/>
</dbReference>
<dbReference type="InterPro" id="IPR000847">
    <property type="entry name" value="LysR_HTH_N"/>
</dbReference>
<evidence type="ECO:0000256" key="1">
    <source>
        <dbReference type="ARBA" id="ARBA00009437"/>
    </source>
</evidence>
<dbReference type="PANTHER" id="PTHR30419">
    <property type="entry name" value="HTH-TYPE TRANSCRIPTIONAL REGULATOR YBHD"/>
    <property type="match status" value="1"/>
</dbReference>
<dbReference type="PRINTS" id="PR00039">
    <property type="entry name" value="HTHLYSR"/>
</dbReference>
<evidence type="ECO:0000313" key="7">
    <source>
        <dbReference type="Proteomes" id="UP001549104"/>
    </source>
</evidence>
<dbReference type="Proteomes" id="UP001549104">
    <property type="component" value="Unassembled WGS sequence"/>
</dbReference>
<name>A0ABV2KAM8_SPOPS</name>
<gene>
    <name evidence="6" type="ORF">ABIC55_002211</name>
</gene>
<sequence length="311" mass="35452">MSLVKYEIFNKVAELNSFTKTAEALGVTQSAVSHAITSLEKEFSLPLFIRNHSTITLTKNAEGLLIVIRKILYYNNMLRQEVDAINGLNKGTVRVGVFTSISTNWIPSIVKEMEDYYPNIEIELLEGNYTEIKQWLQSGKLDCGFINNETYLESFEIAQLKRDRLLCVVSDQSPLSKERKISIQQIESVPFIMPIYQCYHDIQKIFEENKVTPNIRFENMNENSVFSMVENNLGISIMPEMIIPKSIDSIKAIPLEIDSYRTIGLAVRKPPSPATKKNFLKLLEDGYYLNILKIQITISPIINSCSVVLII</sequence>
<keyword evidence="3 6" id="KW-0238">DNA-binding</keyword>
<dbReference type="SUPFAM" id="SSF46785">
    <property type="entry name" value="Winged helix' DNA-binding domain"/>
    <property type="match status" value="1"/>
</dbReference>
<proteinExistence type="inferred from homology"/>
<protein>
    <submittedName>
        <fullName evidence="6">DNA-binding transcriptional LysR family regulator</fullName>
    </submittedName>
</protein>
<dbReference type="Gene3D" id="3.40.190.290">
    <property type="match status" value="1"/>
</dbReference>
<dbReference type="InterPro" id="IPR036388">
    <property type="entry name" value="WH-like_DNA-bd_sf"/>
</dbReference>
<evidence type="ECO:0000256" key="4">
    <source>
        <dbReference type="ARBA" id="ARBA00023163"/>
    </source>
</evidence>
<dbReference type="InterPro" id="IPR050950">
    <property type="entry name" value="HTH-type_LysR_regulators"/>
</dbReference>
<reference evidence="6 7" key="1">
    <citation type="submission" date="2024-06" db="EMBL/GenBank/DDBJ databases">
        <title>Sorghum-associated microbial communities from plants grown in Nebraska, USA.</title>
        <authorList>
            <person name="Schachtman D."/>
        </authorList>
    </citation>
    <scope>NUCLEOTIDE SEQUENCE [LARGE SCALE GENOMIC DNA]</scope>
    <source>
        <strain evidence="6 7">1288</strain>
    </source>
</reference>
<dbReference type="CDD" id="cd05466">
    <property type="entry name" value="PBP2_LTTR_substrate"/>
    <property type="match status" value="1"/>
</dbReference>
<feature type="domain" description="HTH lysR-type" evidence="5">
    <location>
        <begin position="1"/>
        <end position="58"/>
    </location>
</feature>
<dbReference type="InterPro" id="IPR005119">
    <property type="entry name" value="LysR_subst-bd"/>
</dbReference>
<evidence type="ECO:0000256" key="3">
    <source>
        <dbReference type="ARBA" id="ARBA00023125"/>
    </source>
</evidence>
<keyword evidence="4" id="KW-0804">Transcription</keyword>
<dbReference type="PROSITE" id="PS50931">
    <property type="entry name" value="HTH_LYSR"/>
    <property type="match status" value="1"/>
</dbReference>
<organism evidence="6 7">
    <name type="scientific">Sporosarcina psychrophila</name>
    <name type="common">Bacillus psychrophilus</name>
    <dbReference type="NCBI Taxonomy" id="1476"/>
    <lineage>
        <taxon>Bacteria</taxon>
        <taxon>Bacillati</taxon>
        <taxon>Bacillota</taxon>
        <taxon>Bacilli</taxon>
        <taxon>Bacillales</taxon>
        <taxon>Caryophanaceae</taxon>
        <taxon>Sporosarcina</taxon>
    </lineage>
</organism>
<comment type="caution">
    <text evidence="6">The sequence shown here is derived from an EMBL/GenBank/DDBJ whole genome shotgun (WGS) entry which is preliminary data.</text>
</comment>
<evidence type="ECO:0000256" key="2">
    <source>
        <dbReference type="ARBA" id="ARBA00023015"/>
    </source>
</evidence>
<evidence type="ECO:0000313" key="6">
    <source>
        <dbReference type="EMBL" id="MET3657124.1"/>
    </source>
</evidence>
<dbReference type="EMBL" id="JBEPME010000002">
    <property type="protein sequence ID" value="MET3657124.1"/>
    <property type="molecule type" value="Genomic_DNA"/>
</dbReference>